<evidence type="ECO:0008006" key="11">
    <source>
        <dbReference type="Google" id="ProtNLM"/>
    </source>
</evidence>
<dbReference type="PROSITE" id="PS00409">
    <property type="entry name" value="PROKAR_NTER_METHYL"/>
    <property type="match status" value="1"/>
</dbReference>
<comment type="subcellular location">
    <subcellularLocation>
        <location evidence="1">Cell inner membrane</location>
        <topology evidence="1">Single-pass membrane protein</topology>
    </subcellularLocation>
</comment>
<keyword evidence="4" id="KW-0997">Cell inner membrane</keyword>
<keyword evidence="5 8" id="KW-0812">Transmembrane</keyword>
<dbReference type="PANTHER" id="PTHR39583:SF2">
    <property type="entry name" value="TYPE II SECRETION SYSTEM PROTEIN J"/>
    <property type="match status" value="1"/>
</dbReference>
<dbReference type="InterPro" id="IPR012902">
    <property type="entry name" value="N_methyl_site"/>
</dbReference>
<evidence type="ECO:0000313" key="10">
    <source>
        <dbReference type="Proteomes" id="UP000031572"/>
    </source>
</evidence>
<evidence type="ECO:0000256" key="8">
    <source>
        <dbReference type="SAM" id="Phobius"/>
    </source>
</evidence>
<keyword evidence="10" id="KW-1185">Reference proteome</keyword>
<dbReference type="Proteomes" id="UP000031572">
    <property type="component" value="Unassembled WGS sequence"/>
</dbReference>
<dbReference type="GO" id="GO:0005886">
    <property type="term" value="C:plasma membrane"/>
    <property type="evidence" value="ECO:0007669"/>
    <property type="project" value="UniProtKB-SubCell"/>
</dbReference>
<keyword evidence="3" id="KW-0488">Methylation</keyword>
<dbReference type="PANTHER" id="PTHR39583">
    <property type="entry name" value="TYPE II SECRETION SYSTEM PROTEIN J-RELATED"/>
    <property type="match status" value="1"/>
</dbReference>
<keyword evidence="7 8" id="KW-0472">Membrane</keyword>
<dbReference type="GO" id="GO:0015628">
    <property type="term" value="P:protein secretion by the type II secretion system"/>
    <property type="evidence" value="ECO:0007669"/>
    <property type="project" value="TreeGrafter"/>
</dbReference>
<dbReference type="InterPro" id="IPR045584">
    <property type="entry name" value="Pilin-like"/>
</dbReference>
<dbReference type="SUPFAM" id="SSF54523">
    <property type="entry name" value="Pili subunits"/>
    <property type="match status" value="1"/>
</dbReference>
<evidence type="ECO:0000256" key="2">
    <source>
        <dbReference type="ARBA" id="ARBA00022475"/>
    </source>
</evidence>
<evidence type="ECO:0000256" key="1">
    <source>
        <dbReference type="ARBA" id="ARBA00004377"/>
    </source>
</evidence>
<dbReference type="RefSeq" id="WP_040041600.1">
    <property type="nucleotide sequence ID" value="NZ_JWJG01000028.1"/>
</dbReference>
<dbReference type="NCBIfam" id="TIGR02532">
    <property type="entry name" value="IV_pilin_GFxxxE"/>
    <property type="match status" value="1"/>
</dbReference>
<reference evidence="9 10" key="1">
    <citation type="submission" date="2014-12" db="EMBL/GenBank/DDBJ databases">
        <title>Denitrispirillum autotrophicum gen. nov., sp. nov., Denitrifying, Facultatively Autotrophic Bacteria Isolated from Rice Paddy Soil.</title>
        <authorList>
            <person name="Ishii S."/>
            <person name="Ashida N."/>
            <person name="Ohno H."/>
            <person name="Otsuka S."/>
            <person name="Yokota A."/>
            <person name="Senoo K."/>
        </authorList>
    </citation>
    <scope>NUCLEOTIDE SEQUENCE [LARGE SCALE GENOMIC DNA]</scope>
    <source>
        <strain evidence="9 10">TSA66</strain>
    </source>
</reference>
<sequence length="207" mass="22283">MASRKSKGFTLVELLVAITVMAIVAVLGWRGLDTIVRARVALTQDLEQTRGIQLAFAQMQSDSAHIVQPSTIAGHATLLTGPQRVTMVRTVYAENQPSRVQVVIYRLREGKLSRYESPATRDLTELDSMWQAALDETNAVPGVLLQSDVAQMTIESLFRNTTGSGVTTTPPAPTAQGNVAMPVGLQVVLQLNGHNTGMTKIFLLGAA</sequence>
<organism evidence="9 10">
    <name type="scientific">Noviherbaspirillum autotrophicum</name>
    <dbReference type="NCBI Taxonomy" id="709839"/>
    <lineage>
        <taxon>Bacteria</taxon>
        <taxon>Pseudomonadati</taxon>
        <taxon>Pseudomonadota</taxon>
        <taxon>Betaproteobacteria</taxon>
        <taxon>Burkholderiales</taxon>
        <taxon>Oxalobacteraceae</taxon>
        <taxon>Noviherbaspirillum</taxon>
    </lineage>
</organism>
<dbReference type="EMBL" id="JWJG01000028">
    <property type="protein sequence ID" value="KIF82969.1"/>
    <property type="molecule type" value="Genomic_DNA"/>
</dbReference>
<comment type="caution">
    <text evidence="9">The sequence shown here is derived from an EMBL/GenBank/DDBJ whole genome shotgun (WGS) entry which is preliminary data.</text>
</comment>
<accession>A0A0C2BSF4</accession>
<dbReference type="InterPro" id="IPR051621">
    <property type="entry name" value="T2SS_protein_J"/>
</dbReference>
<feature type="transmembrane region" description="Helical" evidence="8">
    <location>
        <begin position="12"/>
        <end position="32"/>
    </location>
</feature>
<keyword evidence="2" id="KW-1003">Cell membrane</keyword>
<keyword evidence="6 8" id="KW-1133">Transmembrane helix</keyword>
<evidence type="ECO:0000256" key="6">
    <source>
        <dbReference type="ARBA" id="ARBA00022989"/>
    </source>
</evidence>
<evidence type="ECO:0000256" key="3">
    <source>
        <dbReference type="ARBA" id="ARBA00022481"/>
    </source>
</evidence>
<evidence type="ECO:0000256" key="5">
    <source>
        <dbReference type="ARBA" id="ARBA00022692"/>
    </source>
</evidence>
<proteinExistence type="predicted"/>
<evidence type="ECO:0000313" key="9">
    <source>
        <dbReference type="EMBL" id="KIF82969.1"/>
    </source>
</evidence>
<evidence type="ECO:0000256" key="4">
    <source>
        <dbReference type="ARBA" id="ARBA00022519"/>
    </source>
</evidence>
<dbReference type="AlphaFoldDB" id="A0A0C2BSF4"/>
<protein>
    <recommendedName>
        <fullName evidence="11">Type II secretory pathway component PulJ</fullName>
    </recommendedName>
</protein>
<name>A0A0C2BSF4_9BURK</name>
<dbReference type="STRING" id="709839.TSA66_22510"/>
<gene>
    <name evidence="9" type="ORF">TSA66_22510</name>
</gene>
<dbReference type="OrthoDB" id="9029037at2"/>
<evidence type="ECO:0000256" key="7">
    <source>
        <dbReference type="ARBA" id="ARBA00023136"/>
    </source>
</evidence>
<dbReference type="Pfam" id="PF07963">
    <property type="entry name" value="N_methyl"/>
    <property type="match status" value="1"/>
</dbReference>